<comment type="caution">
    <text evidence="4">The sequence shown here is derived from an EMBL/GenBank/DDBJ whole genome shotgun (WGS) entry which is preliminary data.</text>
</comment>
<dbReference type="SMART" id="SM00184">
    <property type="entry name" value="RING"/>
    <property type="match status" value="1"/>
</dbReference>
<dbReference type="PROSITE" id="PS50089">
    <property type="entry name" value="ZF_RING_2"/>
    <property type="match status" value="1"/>
</dbReference>
<keyword evidence="2" id="KW-0863">Zinc-finger</keyword>
<dbReference type="PANTHER" id="PTHR25462:SF296">
    <property type="entry name" value="MEIOTIC P26, ISOFORM F"/>
    <property type="match status" value="1"/>
</dbReference>
<organism evidence="4 5">
    <name type="scientific">Owenia fusiformis</name>
    <name type="common">Polychaete worm</name>
    <dbReference type="NCBI Taxonomy" id="6347"/>
    <lineage>
        <taxon>Eukaryota</taxon>
        <taxon>Metazoa</taxon>
        <taxon>Spiralia</taxon>
        <taxon>Lophotrochozoa</taxon>
        <taxon>Annelida</taxon>
        <taxon>Polychaeta</taxon>
        <taxon>Sedentaria</taxon>
        <taxon>Canalipalpata</taxon>
        <taxon>Sabellida</taxon>
        <taxon>Oweniida</taxon>
        <taxon>Oweniidae</taxon>
        <taxon>Owenia</taxon>
    </lineage>
</organism>
<keyword evidence="3" id="KW-0862">Zinc</keyword>
<keyword evidence="1" id="KW-0479">Metal-binding</keyword>
<evidence type="ECO:0000256" key="2">
    <source>
        <dbReference type="ARBA" id="ARBA00022771"/>
    </source>
</evidence>
<reference evidence="4" key="1">
    <citation type="submission" date="2022-03" db="EMBL/GenBank/DDBJ databases">
        <authorList>
            <person name="Martin C."/>
        </authorList>
    </citation>
    <scope>NUCLEOTIDE SEQUENCE</scope>
</reference>
<dbReference type="PANTHER" id="PTHR25462">
    <property type="entry name" value="BONUS, ISOFORM C-RELATED"/>
    <property type="match status" value="1"/>
</dbReference>
<evidence type="ECO:0000256" key="1">
    <source>
        <dbReference type="ARBA" id="ARBA00022723"/>
    </source>
</evidence>
<accession>A0A8J1UBR6</accession>
<dbReference type="CDD" id="cd19756">
    <property type="entry name" value="Bbox2"/>
    <property type="match status" value="1"/>
</dbReference>
<dbReference type="Pfam" id="PF00643">
    <property type="entry name" value="zf-B_box"/>
    <property type="match status" value="1"/>
</dbReference>
<dbReference type="SMART" id="SM00336">
    <property type="entry name" value="BBOX"/>
    <property type="match status" value="2"/>
</dbReference>
<evidence type="ECO:0000313" key="5">
    <source>
        <dbReference type="Proteomes" id="UP000749559"/>
    </source>
</evidence>
<dbReference type="SUPFAM" id="SSF57845">
    <property type="entry name" value="B-box zinc-binding domain"/>
    <property type="match status" value="1"/>
</dbReference>
<dbReference type="InterPro" id="IPR013083">
    <property type="entry name" value="Znf_RING/FYVE/PHD"/>
</dbReference>
<dbReference type="OrthoDB" id="6118538at2759"/>
<dbReference type="Gene3D" id="3.30.160.60">
    <property type="entry name" value="Classic Zinc Finger"/>
    <property type="match status" value="1"/>
</dbReference>
<dbReference type="Gene3D" id="3.30.40.10">
    <property type="entry name" value="Zinc/RING finger domain, C3HC4 (zinc finger)"/>
    <property type="match status" value="1"/>
</dbReference>
<dbReference type="InterPro" id="IPR018957">
    <property type="entry name" value="Znf_C3HC4_RING-type"/>
</dbReference>
<sequence>MATGRDNGDEYHEQLKCGICLDIVKTPKSLQCTHTFCFTCLDGWIKANRRNRNRKYPCPTCKDPHDIPQNGANAYKTNVMVQGIVDIVDRKRKLNEGDTIECDICIQDNLHSPALARCMECAENMCQACKRAHGLSRGTKSHELYKLTGNADEDSKTALAHLSSRNINCSEHPDQPLLFFCKEDKIPVCRDCCITEHSKHESVKIETISEPEKERIAALVELIKEKK</sequence>
<dbReference type="InterPro" id="IPR017907">
    <property type="entry name" value="Znf_RING_CS"/>
</dbReference>
<dbReference type="InterPro" id="IPR047153">
    <property type="entry name" value="TRIM45/56/19-like"/>
</dbReference>
<name>A0A8J1UBR6_OWEFU</name>
<dbReference type="InterPro" id="IPR001841">
    <property type="entry name" value="Znf_RING"/>
</dbReference>
<dbReference type="SUPFAM" id="SSF57850">
    <property type="entry name" value="RING/U-box"/>
    <property type="match status" value="1"/>
</dbReference>
<dbReference type="InterPro" id="IPR000315">
    <property type="entry name" value="Znf_B-box"/>
</dbReference>
<evidence type="ECO:0000313" key="4">
    <source>
        <dbReference type="EMBL" id="CAH1781305.1"/>
    </source>
</evidence>
<gene>
    <name evidence="4" type="ORF">OFUS_LOCUS7897</name>
</gene>
<protein>
    <submittedName>
        <fullName evidence="4">Uncharacterized protein</fullName>
    </submittedName>
</protein>
<keyword evidence="5" id="KW-1185">Reference proteome</keyword>
<dbReference type="PROSITE" id="PS50119">
    <property type="entry name" value="ZF_BBOX"/>
    <property type="match status" value="1"/>
</dbReference>
<dbReference type="Pfam" id="PF00097">
    <property type="entry name" value="zf-C3HC4"/>
    <property type="match status" value="1"/>
</dbReference>
<dbReference type="AlphaFoldDB" id="A0A8J1UBR6"/>
<dbReference type="GO" id="GO:0008270">
    <property type="term" value="F:zinc ion binding"/>
    <property type="evidence" value="ECO:0007669"/>
    <property type="project" value="UniProtKB-KW"/>
</dbReference>
<dbReference type="PROSITE" id="PS00518">
    <property type="entry name" value="ZF_RING_1"/>
    <property type="match status" value="1"/>
</dbReference>
<proteinExistence type="predicted"/>
<dbReference type="Proteomes" id="UP000749559">
    <property type="component" value="Unassembled WGS sequence"/>
</dbReference>
<dbReference type="EMBL" id="CAIIXF020000004">
    <property type="protein sequence ID" value="CAH1781305.1"/>
    <property type="molecule type" value="Genomic_DNA"/>
</dbReference>
<evidence type="ECO:0000256" key="3">
    <source>
        <dbReference type="ARBA" id="ARBA00022833"/>
    </source>
</evidence>